<feature type="domain" description="Signal transduction histidine kinase internal region" evidence="2">
    <location>
        <begin position="504"/>
        <end position="584"/>
    </location>
</feature>
<feature type="domain" description="Two component regulator three Y" evidence="3">
    <location>
        <begin position="392"/>
        <end position="454"/>
    </location>
</feature>
<feature type="transmembrane region" description="Helical" evidence="1">
    <location>
        <begin position="462"/>
        <end position="484"/>
    </location>
</feature>
<keyword evidence="1" id="KW-0812">Transmembrane</keyword>
<dbReference type="Gene3D" id="3.30.565.10">
    <property type="entry name" value="Histidine kinase-like ATPase, C-terminal domain"/>
    <property type="match status" value="1"/>
</dbReference>
<dbReference type="PANTHER" id="PTHR34220:SF7">
    <property type="entry name" value="SENSOR HISTIDINE KINASE YPDA"/>
    <property type="match status" value="1"/>
</dbReference>
<dbReference type="SUPFAM" id="SSF55874">
    <property type="entry name" value="ATPase domain of HSP90 chaperone/DNA topoisomerase II/histidine kinase"/>
    <property type="match status" value="1"/>
</dbReference>
<proteinExistence type="predicted"/>
<dbReference type="Gene3D" id="2.130.10.10">
    <property type="entry name" value="YVTN repeat-like/Quinoprotein amine dehydrogenase"/>
    <property type="match status" value="1"/>
</dbReference>
<dbReference type="Gene3D" id="2.60.40.10">
    <property type="entry name" value="Immunoglobulins"/>
    <property type="match status" value="1"/>
</dbReference>
<organism evidence="4">
    <name type="scientific">bioreactor metagenome</name>
    <dbReference type="NCBI Taxonomy" id="1076179"/>
    <lineage>
        <taxon>unclassified sequences</taxon>
        <taxon>metagenomes</taxon>
        <taxon>ecological metagenomes</taxon>
    </lineage>
</organism>
<keyword evidence="1" id="KW-1133">Transmembrane helix</keyword>
<dbReference type="GO" id="GO:0016020">
    <property type="term" value="C:membrane"/>
    <property type="evidence" value="ECO:0007669"/>
    <property type="project" value="InterPro"/>
</dbReference>
<evidence type="ECO:0000259" key="2">
    <source>
        <dbReference type="Pfam" id="PF06580"/>
    </source>
</evidence>
<sequence>MDTLGNIIDRDSLPDVIINDIAEDIEKNLVIGSESGVFHLQSYAFRNYDWKSGMPRYVWSIFEDRDSSIVFATYHGLLFRMKDNKLSEVEGYRKQLMANEVFYMGGFSNSLGQWMIPTNYRIFVYDHGKISFIPLIHKGNFSTCLATYEDKAAQKVYFGTTNGLFIYELSGGKTTHVDTEGRTVLSIEKDRHGHLWICTGKKVLLLENDTVFHGGHDESPVNTGVVSCCMDSAGNMWYVTREGLNFYNYKNHISIADGHYYFITLWQNRKIIAGGVEGVTVIDLEKFYKLDITGIQQFDRFNGFTGIECGQNGTCVDTKGNVWIPASESVVKFRPDRVTYDTIPPEPYVVSFECSRKNLVWREQLIPIRDRKYSFELQPGLSNIRIIYDGLDYSSRERIKFRYRLVGYSDIWKETSRGEAVFTNLSPGWYSFELQSANENGYWSKIPRVIEFRIRPYFYQTFGFRLAVLILSVSLIVFLIILYFRRLQKRTAKEKEVEKKLVAMQVKTINAQLDPHFIFNTITAIGSEVQEKNNDKAYAYFVKVSQLLRQSIKITNRITRPLTEEIEFVKNYLSLQKFRFDDRFEYMFNISSDVDLHTDVPKMCLQIFVENAMKHGIEQLSSGGRLLIVITRSNNGIRFIIEDNGIGREASARNGNNSTGVGLLVFKEFFDIMNQYNTHEAGFTVHDLYENGFASGTRVELFIPDDYQYPVQ</sequence>
<dbReference type="InterPro" id="IPR013783">
    <property type="entry name" value="Ig-like_fold"/>
</dbReference>
<protein>
    <recommendedName>
        <fullName evidence="5">Signal transduction histidine kinase internal region domain-containing protein</fullName>
    </recommendedName>
</protein>
<dbReference type="Pfam" id="PF07495">
    <property type="entry name" value="Y_Y_Y"/>
    <property type="match status" value="1"/>
</dbReference>
<name>A0A644XKK8_9ZZZZ</name>
<dbReference type="EMBL" id="VSSQ01002334">
    <property type="protein sequence ID" value="MPM14763.1"/>
    <property type="molecule type" value="Genomic_DNA"/>
</dbReference>
<comment type="caution">
    <text evidence="4">The sequence shown here is derived from an EMBL/GenBank/DDBJ whole genome shotgun (WGS) entry which is preliminary data.</text>
</comment>
<dbReference type="PANTHER" id="PTHR34220">
    <property type="entry name" value="SENSOR HISTIDINE KINASE YPDA"/>
    <property type="match status" value="1"/>
</dbReference>
<dbReference type="Pfam" id="PF06580">
    <property type="entry name" value="His_kinase"/>
    <property type="match status" value="1"/>
</dbReference>
<dbReference type="InterPro" id="IPR015943">
    <property type="entry name" value="WD40/YVTN_repeat-like_dom_sf"/>
</dbReference>
<dbReference type="InterPro" id="IPR050640">
    <property type="entry name" value="Bact_2-comp_sensor_kinase"/>
</dbReference>
<gene>
    <name evidence="4" type="ORF">SDC9_61127</name>
</gene>
<dbReference type="SUPFAM" id="SSF63829">
    <property type="entry name" value="Calcium-dependent phosphotriesterase"/>
    <property type="match status" value="1"/>
</dbReference>
<dbReference type="GO" id="GO:0000155">
    <property type="term" value="F:phosphorelay sensor kinase activity"/>
    <property type="evidence" value="ECO:0007669"/>
    <property type="project" value="InterPro"/>
</dbReference>
<reference evidence="4" key="1">
    <citation type="submission" date="2019-08" db="EMBL/GenBank/DDBJ databases">
        <authorList>
            <person name="Kucharzyk K."/>
            <person name="Murdoch R.W."/>
            <person name="Higgins S."/>
            <person name="Loffler F."/>
        </authorList>
    </citation>
    <scope>NUCLEOTIDE SEQUENCE</scope>
</reference>
<dbReference type="InterPro" id="IPR010559">
    <property type="entry name" value="Sig_transdc_His_kin_internal"/>
</dbReference>
<dbReference type="InterPro" id="IPR036890">
    <property type="entry name" value="HATPase_C_sf"/>
</dbReference>
<accession>A0A644XKK8</accession>
<evidence type="ECO:0008006" key="5">
    <source>
        <dbReference type="Google" id="ProtNLM"/>
    </source>
</evidence>
<keyword evidence="1" id="KW-0472">Membrane</keyword>
<evidence type="ECO:0000313" key="4">
    <source>
        <dbReference type="EMBL" id="MPM14763.1"/>
    </source>
</evidence>
<evidence type="ECO:0000259" key="3">
    <source>
        <dbReference type="Pfam" id="PF07495"/>
    </source>
</evidence>
<dbReference type="InterPro" id="IPR011123">
    <property type="entry name" value="Y_Y_Y"/>
</dbReference>
<dbReference type="AlphaFoldDB" id="A0A644XKK8"/>
<evidence type="ECO:0000256" key="1">
    <source>
        <dbReference type="SAM" id="Phobius"/>
    </source>
</evidence>